<name>A0A0A9E420_ARUDO</name>
<accession>A0A0A9E420</accession>
<dbReference type="EMBL" id="GBRH01207168">
    <property type="protein sequence ID" value="JAD90727.1"/>
    <property type="molecule type" value="Transcribed_RNA"/>
</dbReference>
<protein>
    <submittedName>
        <fullName evidence="1">Uncharacterized protein</fullName>
    </submittedName>
</protein>
<dbReference type="AlphaFoldDB" id="A0A0A9E420"/>
<sequence>MYELVLERCCNLLSSCICFLILVSCDPRFSLPHSTKLDPAACFQVIVHDIFDLIPLTCCILDALASFGIVLDLRNL</sequence>
<organism evidence="1">
    <name type="scientific">Arundo donax</name>
    <name type="common">Giant reed</name>
    <name type="synonym">Donax arundinaceus</name>
    <dbReference type="NCBI Taxonomy" id="35708"/>
    <lineage>
        <taxon>Eukaryota</taxon>
        <taxon>Viridiplantae</taxon>
        <taxon>Streptophyta</taxon>
        <taxon>Embryophyta</taxon>
        <taxon>Tracheophyta</taxon>
        <taxon>Spermatophyta</taxon>
        <taxon>Magnoliopsida</taxon>
        <taxon>Liliopsida</taxon>
        <taxon>Poales</taxon>
        <taxon>Poaceae</taxon>
        <taxon>PACMAD clade</taxon>
        <taxon>Arundinoideae</taxon>
        <taxon>Arundineae</taxon>
        <taxon>Arundo</taxon>
    </lineage>
</organism>
<evidence type="ECO:0000313" key="1">
    <source>
        <dbReference type="EMBL" id="JAD90727.1"/>
    </source>
</evidence>
<reference evidence="1" key="1">
    <citation type="submission" date="2014-09" db="EMBL/GenBank/DDBJ databases">
        <authorList>
            <person name="Magalhaes I.L.F."/>
            <person name="Oliveira U."/>
            <person name="Santos F.R."/>
            <person name="Vidigal T.H.D.A."/>
            <person name="Brescovit A.D."/>
            <person name="Santos A.J."/>
        </authorList>
    </citation>
    <scope>NUCLEOTIDE SEQUENCE</scope>
    <source>
        <tissue evidence="1">Shoot tissue taken approximately 20 cm above the soil surface</tissue>
    </source>
</reference>
<proteinExistence type="predicted"/>
<reference evidence="1" key="2">
    <citation type="journal article" date="2015" name="Data Brief">
        <title>Shoot transcriptome of the giant reed, Arundo donax.</title>
        <authorList>
            <person name="Barrero R.A."/>
            <person name="Guerrero F.D."/>
            <person name="Moolhuijzen P."/>
            <person name="Goolsby J.A."/>
            <person name="Tidwell J."/>
            <person name="Bellgard S.E."/>
            <person name="Bellgard M.I."/>
        </authorList>
    </citation>
    <scope>NUCLEOTIDE SEQUENCE</scope>
    <source>
        <tissue evidence="1">Shoot tissue taken approximately 20 cm above the soil surface</tissue>
    </source>
</reference>